<dbReference type="Proteomes" id="UP001295444">
    <property type="component" value="Chromosome 01"/>
</dbReference>
<feature type="region of interest" description="Disordered" evidence="1">
    <location>
        <begin position="35"/>
        <end position="65"/>
    </location>
</feature>
<evidence type="ECO:0000313" key="2">
    <source>
        <dbReference type="EMBL" id="CAH2224020.1"/>
    </source>
</evidence>
<name>A0AAD1R591_PELCU</name>
<dbReference type="EMBL" id="OW240912">
    <property type="protein sequence ID" value="CAH2224020.1"/>
    <property type="molecule type" value="Genomic_DNA"/>
</dbReference>
<keyword evidence="3" id="KW-1185">Reference proteome</keyword>
<organism evidence="2 3">
    <name type="scientific">Pelobates cultripes</name>
    <name type="common">Western spadefoot toad</name>
    <dbReference type="NCBI Taxonomy" id="61616"/>
    <lineage>
        <taxon>Eukaryota</taxon>
        <taxon>Metazoa</taxon>
        <taxon>Chordata</taxon>
        <taxon>Craniata</taxon>
        <taxon>Vertebrata</taxon>
        <taxon>Euteleostomi</taxon>
        <taxon>Amphibia</taxon>
        <taxon>Batrachia</taxon>
        <taxon>Anura</taxon>
        <taxon>Pelobatoidea</taxon>
        <taxon>Pelobatidae</taxon>
        <taxon>Pelobates</taxon>
    </lineage>
</organism>
<accession>A0AAD1R591</accession>
<gene>
    <name evidence="2" type="ORF">PECUL_23A006127</name>
</gene>
<reference evidence="2" key="1">
    <citation type="submission" date="2022-03" db="EMBL/GenBank/DDBJ databases">
        <authorList>
            <person name="Alioto T."/>
            <person name="Alioto T."/>
            <person name="Gomez Garrido J."/>
        </authorList>
    </citation>
    <scope>NUCLEOTIDE SEQUENCE</scope>
</reference>
<evidence type="ECO:0000313" key="3">
    <source>
        <dbReference type="Proteomes" id="UP001295444"/>
    </source>
</evidence>
<sequence length="65" mass="7180">MADATYNCNGGRVGTDVLERLDAIFDAFWANLAHRERQTNIQANPPRDRSARAGRSISSSEATTR</sequence>
<protein>
    <submittedName>
        <fullName evidence="2">Uncharacterized protein</fullName>
    </submittedName>
</protein>
<evidence type="ECO:0000256" key="1">
    <source>
        <dbReference type="SAM" id="MobiDB-lite"/>
    </source>
</evidence>
<dbReference type="AlphaFoldDB" id="A0AAD1R591"/>
<feature type="compositionally biased region" description="Low complexity" evidence="1">
    <location>
        <begin position="53"/>
        <end position="65"/>
    </location>
</feature>
<proteinExistence type="predicted"/>